<dbReference type="InterPro" id="IPR050425">
    <property type="entry name" value="NAD(P)_dehydrat-like"/>
</dbReference>
<reference evidence="3" key="1">
    <citation type="journal article" date="2008" name="BMC Genomics">
        <title>A conifer genomics resource of 200,000 spruce (Picea spp.) ESTs and 6,464 high-quality, sequence-finished full-length cDNAs for Sitka spruce (Picea sitchensis).</title>
        <authorList>
            <person name="Ralph S.G."/>
            <person name="Chun H.J."/>
            <person name="Kolosova N."/>
            <person name="Cooper D."/>
            <person name="Oddy C."/>
            <person name="Ritland C.E."/>
            <person name="Kirkpatrick R."/>
            <person name="Moore R."/>
            <person name="Barber S."/>
            <person name="Holt R.A."/>
            <person name="Jones S.J."/>
            <person name="Marra M.A."/>
            <person name="Douglas C.J."/>
            <person name="Ritland K."/>
            <person name="Bohlmann J."/>
        </authorList>
    </citation>
    <scope>NUCLEOTIDE SEQUENCE</scope>
    <source>
        <tissue evidence="3">Bark</tissue>
    </source>
</reference>
<dbReference type="PANTHER" id="PTHR10366">
    <property type="entry name" value="NAD DEPENDENT EPIMERASE/DEHYDRATASE"/>
    <property type="match status" value="1"/>
</dbReference>
<evidence type="ECO:0000313" key="3">
    <source>
        <dbReference type="EMBL" id="ABK23181.1"/>
    </source>
</evidence>
<protein>
    <recommendedName>
        <fullName evidence="2">NAD-dependent epimerase/dehydratase domain-containing protein</fullName>
    </recommendedName>
</protein>
<dbReference type="InterPro" id="IPR001509">
    <property type="entry name" value="Epimerase_deHydtase"/>
</dbReference>
<dbReference type="AlphaFoldDB" id="A9NRC0"/>
<dbReference type="GO" id="GO:0016616">
    <property type="term" value="F:oxidoreductase activity, acting on the CH-OH group of donors, NAD or NADP as acceptor"/>
    <property type="evidence" value="ECO:0007669"/>
    <property type="project" value="TreeGrafter"/>
</dbReference>
<name>A9NRC0_PICSI</name>
<dbReference type="SUPFAM" id="SSF51735">
    <property type="entry name" value="NAD(P)-binding Rossmann-fold domains"/>
    <property type="match status" value="1"/>
</dbReference>
<keyword evidence="1" id="KW-0560">Oxidoreductase</keyword>
<dbReference type="Gene3D" id="3.40.50.720">
    <property type="entry name" value="NAD(P)-binding Rossmann-like Domain"/>
    <property type="match status" value="1"/>
</dbReference>
<dbReference type="InterPro" id="IPR036291">
    <property type="entry name" value="NAD(P)-bd_dom_sf"/>
</dbReference>
<dbReference type="CDD" id="cd08958">
    <property type="entry name" value="FR_SDR_e"/>
    <property type="match status" value="1"/>
</dbReference>
<dbReference type="PANTHER" id="PTHR10366:SF483">
    <property type="entry name" value="CINNAMOYL COA REDUCTASE-LIKE PROTEIN"/>
    <property type="match status" value="1"/>
</dbReference>
<dbReference type="Pfam" id="PF01370">
    <property type="entry name" value="Epimerase"/>
    <property type="match status" value="1"/>
</dbReference>
<proteinExistence type="evidence at transcript level"/>
<evidence type="ECO:0000256" key="1">
    <source>
        <dbReference type="ARBA" id="ARBA00023002"/>
    </source>
</evidence>
<organism evidence="3">
    <name type="scientific">Picea sitchensis</name>
    <name type="common">Sitka spruce</name>
    <name type="synonym">Pinus sitchensis</name>
    <dbReference type="NCBI Taxonomy" id="3332"/>
    <lineage>
        <taxon>Eukaryota</taxon>
        <taxon>Viridiplantae</taxon>
        <taxon>Streptophyta</taxon>
        <taxon>Embryophyta</taxon>
        <taxon>Tracheophyta</taxon>
        <taxon>Spermatophyta</taxon>
        <taxon>Pinopsida</taxon>
        <taxon>Pinidae</taxon>
        <taxon>Conifers I</taxon>
        <taxon>Pinales</taxon>
        <taxon>Pinaceae</taxon>
        <taxon>Picea</taxon>
    </lineage>
</organism>
<feature type="domain" description="NAD-dependent epimerase/dehydratase" evidence="2">
    <location>
        <begin position="20"/>
        <end position="217"/>
    </location>
</feature>
<sequence>MEGYLEENGYGASNSRRLMCVIGGWSFLGIHIARMLLARGYSVRFAIPVTPEEAGSLMESEEALSGKLEICQADLLDYRSVFGNINGCSGVFHVPAPCDHLDGLQEYPTDSVDYEVQSALNVVEACAGAESVKRLVFTSSVSAIVCGRRIGKLGDGEIMDEKCWTNLEFCREKKLWSPLAKTLSEKAVWALSNDRDLNLVVVNPASVIGPQLSNPNSHTILNQLKGSKALQQNGMCAYVEVEEAALAHVAAFECENARGRYICLQRVFTEDEIKQVIWSSHMTSNYRPEGLLHPEKPLNVSNEKFLKLKRQYSGELA</sequence>
<dbReference type="EMBL" id="EF083848">
    <property type="protein sequence ID" value="ABK23181.1"/>
    <property type="molecule type" value="mRNA"/>
</dbReference>
<accession>A9NRC0</accession>
<dbReference type="FunFam" id="3.40.50.720:FF:000085">
    <property type="entry name" value="Dihydroflavonol reductase"/>
    <property type="match status" value="1"/>
</dbReference>
<evidence type="ECO:0000259" key="2">
    <source>
        <dbReference type="Pfam" id="PF01370"/>
    </source>
</evidence>